<evidence type="ECO:0000313" key="1">
    <source>
        <dbReference type="EMBL" id="HIQ29945.1"/>
    </source>
</evidence>
<dbReference type="GO" id="GO:0016791">
    <property type="term" value="F:phosphatase activity"/>
    <property type="evidence" value="ECO:0007669"/>
    <property type="project" value="TreeGrafter"/>
</dbReference>
<dbReference type="InterPro" id="IPR023214">
    <property type="entry name" value="HAD_sf"/>
</dbReference>
<dbReference type="Pfam" id="PF08282">
    <property type="entry name" value="Hydrolase_3"/>
    <property type="match status" value="1"/>
</dbReference>
<dbReference type="EMBL" id="DQVM01000101">
    <property type="protein sequence ID" value="HIQ29945.1"/>
    <property type="molecule type" value="Genomic_DNA"/>
</dbReference>
<dbReference type="GO" id="GO:0005829">
    <property type="term" value="C:cytosol"/>
    <property type="evidence" value="ECO:0007669"/>
    <property type="project" value="TreeGrafter"/>
</dbReference>
<dbReference type="Proteomes" id="UP000608579">
    <property type="component" value="Unassembled WGS sequence"/>
</dbReference>
<reference evidence="1" key="1">
    <citation type="journal article" date="2020" name="ISME J.">
        <title>Gammaproteobacteria mediating utilization of methyl-, sulfur- and petroleum organic compounds in deep ocean hydrothermal plumes.</title>
        <authorList>
            <person name="Zhou Z."/>
            <person name="Liu Y."/>
            <person name="Pan J."/>
            <person name="Cron B.R."/>
            <person name="Toner B.M."/>
            <person name="Anantharaman K."/>
            <person name="Breier J.A."/>
            <person name="Dick G.J."/>
            <person name="Li M."/>
        </authorList>
    </citation>
    <scope>NUCLEOTIDE SEQUENCE</scope>
    <source>
        <strain evidence="1">SZUA-1515</strain>
    </source>
</reference>
<sequence length="255" mass="28423">MSIEAIFTDLDGTLIPPNVKREEASLTPRMERTLRGLTSKGFKIAAVTTKDYRFASRILPFAHAWATVGGLEIKTLDGRRKIHQSVFEEQTALKKALQLAETKASNVDATVEYKLLSDGYTLAGFCFDWRFSSSKKAAQEVAAKLHEEAKNLGLCSILYSGRPYLDVYATEVDKGYALSTLKQLLNIRGEVVYLGDSEVDNPAFIKADISIGIIHEETPHNLAARYKISFRTLEDLLETLLEFGERAFLQKLVGV</sequence>
<proteinExistence type="predicted"/>
<evidence type="ECO:0000313" key="2">
    <source>
        <dbReference type="Proteomes" id="UP000608579"/>
    </source>
</evidence>
<dbReference type="Gene3D" id="3.40.50.1000">
    <property type="entry name" value="HAD superfamily/HAD-like"/>
    <property type="match status" value="2"/>
</dbReference>
<dbReference type="InterPro" id="IPR036412">
    <property type="entry name" value="HAD-like_sf"/>
</dbReference>
<protein>
    <submittedName>
        <fullName evidence="1">HAD-IIB family hydrolase</fullName>
    </submittedName>
</protein>
<dbReference type="SUPFAM" id="SSF56784">
    <property type="entry name" value="HAD-like"/>
    <property type="match status" value="1"/>
</dbReference>
<dbReference type="AlphaFoldDB" id="A0A833ECM5"/>
<gene>
    <name evidence="1" type="ORF">EYH45_05210</name>
</gene>
<keyword evidence="1" id="KW-0378">Hydrolase</keyword>
<name>A0A833ECM5_CALS0</name>
<organism evidence="1 2">
    <name type="scientific">Caldiarchaeum subterraneum</name>
    <dbReference type="NCBI Taxonomy" id="311458"/>
    <lineage>
        <taxon>Archaea</taxon>
        <taxon>Nitrososphaerota</taxon>
        <taxon>Candidatus Caldarchaeales</taxon>
        <taxon>Candidatus Caldarchaeaceae</taxon>
        <taxon>Candidatus Caldarchaeum</taxon>
    </lineage>
</organism>
<comment type="caution">
    <text evidence="1">The sequence shown here is derived from an EMBL/GenBank/DDBJ whole genome shotgun (WGS) entry which is preliminary data.</text>
</comment>
<accession>A0A833ECM5</accession>
<dbReference type="PANTHER" id="PTHR10000:SF8">
    <property type="entry name" value="HAD SUPERFAMILY HYDROLASE-LIKE, TYPE 3"/>
    <property type="match status" value="1"/>
</dbReference>
<dbReference type="InterPro" id="IPR006379">
    <property type="entry name" value="HAD-SF_hydro_IIB"/>
</dbReference>
<dbReference type="GO" id="GO:0000287">
    <property type="term" value="F:magnesium ion binding"/>
    <property type="evidence" value="ECO:0007669"/>
    <property type="project" value="TreeGrafter"/>
</dbReference>
<dbReference type="PANTHER" id="PTHR10000">
    <property type="entry name" value="PHOSPHOSERINE PHOSPHATASE"/>
    <property type="match status" value="1"/>
</dbReference>
<dbReference type="NCBIfam" id="TIGR01484">
    <property type="entry name" value="HAD-SF-IIB"/>
    <property type="match status" value="1"/>
</dbReference>